<dbReference type="InterPro" id="IPR053012">
    <property type="entry name" value="ER-organelle_contact"/>
</dbReference>
<dbReference type="PANTHER" id="PTHR46384:SF1">
    <property type="entry name" value="MOTILE SPERM DOMAIN-CONTAINING PROTEIN 2"/>
    <property type="match status" value="1"/>
</dbReference>
<protein>
    <recommendedName>
        <fullName evidence="1">CRAL-TRIO domain-containing protein</fullName>
    </recommendedName>
</protein>
<gene>
    <name evidence="2" type="ORF">RDWZM_006450</name>
</gene>
<evidence type="ECO:0000313" key="2">
    <source>
        <dbReference type="EMBL" id="KAJ6220638.1"/>
    </source>
</evidence>
<dbReference type="OMA" id="GVHERTD"/>
<organism evidence="2 3">
    <name type="scientific">Blomia tropicalis</name>
    <name type="common">Mite</name>
    <dbReference type="NCBI Taxonomy" id="40697"/>
    <lineage>
        <taxon>Eukaryota</taxon>
        <taxon>Metazoa</taxon>
        <taxon>Ecdysozoa</taxon>
        <taxon>Arthropoda</taxon>
        <taxon>Chelicerata</taxon>
        <taxon>Arachnida</taxon>
        <taxon>Acari</taxon>
        <taxon>Acariformes</taxon>
        <taxon>Sarcoptiformes</taxon>
        <taxon>Astigmata</taxon>
        <taxon>Glycyphagoidea</taxon>
        <taxon>Echimyopodidae</taxon>
        <taxon>Blomia</taxon>
    </lineage>
</organism>
<dbReference type="Gene3D" id="3.40.525.10">
    <property type="entry name" value="CRAL-TRIO lipid binding domain"/>
    <property type="match status" value="1"/>
</dbReference>
<dbReference type="SUPFAM" id="SSF52087">
    <property type="entry name" value="CRAL/TRIO domain"/>
    <property type="match status" value="1"/>
</dbReference>
<sequence length="266" mass="31708">MFDVNATIQRIRQRFEMELLSNPDSYHSIDVDRVRNNDWQIKRFVLFHEHDSNNEDVAFEAVCKALRWKKSYGVHERTDTDFPKEFWQMSGIDICGHDINGHFVHWGRVRTLRHFPETKELTKQFAAHIIERIDWKSGETGYISVVDNAGASFANVNMDLTKFMLNMMEHYPLSLKAIYNVNLPWLLSSLINFIMGFMNEKLRKMVYFVDPDALIDIIDREYIPDYLNGNRNKQILPENVIPLYDKRFNLEEKFIDHFYKTTKMER</sequence>
<dbReference type="GO" id="GO:0140284">
    <property type="term" value="C:endoplasmic reticulum-endosome membrane contact site"/>
    <property type="evidence" value="ECO:0007669"/>
    <property type="project" value="TreeGrafter"/>
</dbReference>
<dbReference type="PANTHER" id="PTHR46384">
    <property type="entry name" value="MOTILE SPERM DOMAIN-CONTAINING PROTEIN 2"/>
    <property type="match status" value="1"/>
</dbReference>
<feature type="domain" description="CRAL-TRIO" evidence="1">
    <location>
        <begin position="110"/>
        <end position="235"/>
    </location>
</feature>
<dbReference type="GO" id="GO:0012505">
    <property type="term" value="C:endomembrane system"/>
    <property type="evidence" value="ECO:0007669"/>
    <property type="project" value="TreeGrafter"/>
</dbReference>
<name>A0A9Q0M664_BLOTA</name>
<dbReference type="EMBL" id="JAPWDV010000002">
    <property type="protein sequence ID" value="KAJ6220638.1"/>
    <property type="molecule type" value="Genomic_DNA"/>
</dbReference>
<accession>A0A9Q0M664</accession>
<evidence type="ECO:0000259" key="1">
    <source>
        <dbReference type="PROSITE" id="PS50191"/>
    </source>
</evidence>
<evidence type="ECO:0000313" key="3">
    <source>
        <dbReference type="Proteomes" id="UP001142055"/>
    </source>
</evidence>
<dbReference type="PROSITE" id="PS50191">
    <property type="entry name" value="CRAL_TRIO"/>
    <property type="match status" value="1"/>
</dbReference>
<keyword evidence="3" id="KW-1185">Reference proteome</keyword>
<dbReference type="InterPro" id="IPR001251">
    <property type="entry name" value="CRAL-TRIO_dom"/>
</dbReference>
<comment type="caution">
    <text evidence="2">The sequence shown here is derived from an EMBL/GenBank/DDBJ whole genome shotgun (WGS) entry which is preliminary data.</text>
</comment>
<dbReference type="CDD" id="cd00170">
    <property type="entry name" value="SEC14"/>
    <property type="match status" value="1"/>
</dbReference>
<reference evidence="2" key="1">
    <citation type="submission" date="2022-12" db="EMBL/GenBank/DDBJ databases">
        <title>Genome assemblies of Blomia tropicalis.</title>
        <authorList>
            <person name="Cui Y."/>
        </authorList>
    </citation>
    <scope>NUCLEOTIDE SEQUENCE</scope>
    <source>
        <tissue evidence="2">Adult mites</tissue>
    </source>
</reference>
<dbReference type="AlphaFoldDB" id="A0A9Q0M664"/>
<dbReference type="Proteomes" id="UP001142055">
    <property type="component" value="Chromosome 2"/>
</dbReference>
<dbReference type="Pfam" id="PF00650">
    <property type="entry name" value="CRAL_TRIO"/>
    <property type="match status" value="1"/>
</dbReference>
<dbReference type="SMART" id="SM00516">
    <property type="entry name" value="SEC14"/>
    <property type="match status" value="1"/>
</dbReference>
<dbReference type="InterPro" id="IPR036865">
    <property type="entry name" value="CRAL-TRIO_dom_sf"/>
</dbReference>
<proteinExistence type="predicted"/>